<reference evidence="1 2" key="1">
    <citation type="submission" date="2018-12" db="EMBL/GenBank/DDBJ databases">
        <title>Flammeovirga pectinis sp. nov., isolated from the gut of the Korean scallop, Patinopecten yessoensis.</title>
        <authorList>
            <person name="Bae J.-W."/>
            <person name="Jeong Y.-S."/>
            <person name="Kang W."/>
        </authorList>
    </citation>
    <scope>NUCLEOTIDE SEQUENCE [LARGE SCALE GENOMIC DNA]</scope>
    <source>
        <strain evidence="1 2">L12M1</strain>
    </source>
</reference>
<dbReference type="KEGG" id="fll:EI427_01190"/>
<evidence type="ECO:0000313" key="1">
    <source>
        <dbReference type="EMBL" id="AZQ60873.1"/>
    </source>
</evidence>
<keyword evidence="2" id="KW-1185">Reference proteome</keyword>
<evidence type="ECO:0000313" key="2">
    <source>
        <dbReference type="Proteomes" id="UP000267268"/>
    </source>
</evidence>
<protein>
    <submittedName>
        <fullName evidence="1">Uncharacterized protein</fullName>
    </submittedName>
</protein>
<sequence>MKKYHYHSNIEDDFLESLISIPQQVFSTDISQITSFSHLITFLSNYTTLEFDDELINKYQKYDLIYYLLSEKKTGKSKGINNHDSFLDFDFIDQNTIKSWSEKNQNTKEYKINSNSTFCWSQITELNEKTNTIIIADQYCLNETIGYKSFVQSFNNPIRYLSTIESNFNHSKFNLFSFLDEILSKQLENKNSEYIELIIISGFDYNYKYNGTFNSYNCMSDWQVEIDSFMKNKYQKLNINLSLINDKSKNIHDRMVILDSFYLSLGNSFNFLLKNNQAGDTLIKGLGTTVDSKPHTLINDDIRFNFVIHEFLKKIISLINTNPQYFEIKSTIHKSFSDLFNSSKLLKYSNAY</sequence>
<accession>A0A3Q9FMZ2</accession>
<dbReference type="AlphaFoldDB" id="A0A3Q9FMZ2"/>
<dbReference type="RefSeq" id="WP_126610842.1">
    <property type="nucleotide sequence ID" value="NZ_CP034562.1"/>
</dbReference>
<name>A0A3Q9FMZ2_9BACT</name>
<organism evidence="1 2">
    <name type="scientific">Flammeovirga pectinis</name>
    <dbReference type="NCBI Taxonomy" id="2494373"/>
    <lineage>
        <taxon>Bacteria</taxon>
        <taxon>Pseudomonadati</taxon>
        <taxon>Bacteroidota</taxon>
        <taxon>Cytophagia</taxon>
        <taxon>Cytophagales</taxon>
        <taxon>Flammeovirgaceae</taxon>
        <taxon>Flammeovirga</taxon>
    </lineage>
</organism>
<dbReference type="Proteomes" id="UP000267268">
    <property type="component" value="Chromosome 1"/>
</dbReference>
<gene>
    <name evidence="1" type="ORF">EI427_01190</name>
</gene>
<dbReference type="EMBL" id="CP034562">
    <property type="protein sequence ID" value="AZQ60873.1"/>
    <property type="molecule type" value="Genomic_DNA"/>
</dbReference>
<proteinExistence type="predicted"/>